<feature type="region of interest" description="Disordered" evidence="1">
    <location>
        <begin position="193"/>
        <end position="214"/>
    </location>
</feature>
<evidence type="ECO:0000313" key="2">
    <source>
        <dbReference type="EMBL" id="CAK0806900.1"/>
    </source>
</evidence>
<feature type="compositionally biased region" description="Low complexity" evidence="1">
    <location>
        <begin position="20"/>
        <end position="29"/>
    </location>
</feature>
<feature type="region of interest" description="Disordered" evidence="1">
    <location>
        <begin position="267"/>
        <end position="286"/>
    </location>
</feature>
<evidence type="ECO:0000313" key="3">
    <source>
        <dbReference type="Proteomes" id="UP001189429"/>
    </source>
</evidence>
<feature type="non-terminal residue" evidence="2">
    <location>
        <position position="1"/>
    </location>
</feature>
<feature type="region of interest" description="Disordered" evidence="1">
    <location>
        <begin position="20"/>
        <end position="50"/>
    </location>
</feature>
<evidence type="ECO:0000256" key="1">
    <source>
        <dbReference type="SAM" id="MobiDB-lite"/>
    </source>
</evidence>
<feature type="compositionally biased region" description="Basic residues" evidence="1">
    <location>
        <begin position="101"/>
        <end position="110"/>
    </location>
</feature>
<keyword evidence="3" id="KW-1185">Reference proteome</keyword>
<name>A0ABN9QNH4_9DINO</name>
<accession>A0ABN9QNH4</accession>
<feature type="compositionally biased region" description="Low complexity" evidence="1">
    <location>
        <begin position="111"/>
        <end position="143"/>
    </location>
</feature>
<protein>
    <submittedName>
        <fullName evidence="2">Uncharacterized protein</fullName>
    </submittedName>
</protein>
<dbReference type="Proteomes" id="UP001189429">
    <property type="component" value="Unassembled WGS sequence"/>
</dbReference>
<reference evidence="2" key="1">
    <citation type="submission" date="2023-10" db="EMBL/GenBank/DDBJ databases">
        <authorList>
            <person name="Chen Y."/>
            <person name="Shah S."/>
            <person name="Dougan E. K."/>
            <person name="Thang M."/>
            <person name="Chan C."/>
        </authorList>
    </citation>
    <scope>NUCLEOTIDE SEQUENCE [LARGE SCALE GENOMIC DNA]</scope>
</reference>
<proteinExistence type="predicted"/>
<organism evidence="2 3">
    <name type="scientific">Prorocentrum cordatum</name>
    <dbReference type="NCBI Taxonomy" id="2364126"/>
    <lineage>
        <taxon>Eukaryota</taxon>
        <taxon>Sar</taxon>
        <taxon>Alveolata</taxon>
        <taxon>Dinophyceae</taxon>
        <taxon>Prorocentrales</taxon>
        <taxon>Prorocentraceae</taxon>
        <taxon>Prorocentrum</taxon>
    </lineage>
</organism>
<feature type="region of interest" description="Disordered" evidence="1">
    <location>
        <begin position="75"/>
        <end position="146"/>
    </location>
</feature>
<feature type="non-terminal residue" evidence="2">
    <location>
        <position position="342"/>
    </location>
</feature>
<gene>
    <name evidence="2" type="ORF">PCOR1329_LOCUS12955</name>
</gene>
<feature type="compositionally biased region" description="Low complexity" evidence="1">
    <location>
        <begin position="193"/>
        <end position="208"/>
    </location>
</feature>
<sequence>QGAMCSLCCRALGGAAATCRPRPAGAGRPAAGGGGLGPSAAVAAAPAREERLERCRGWERQSARQPCDCRRVLGRSGGPEAWLQHPRQGEARESDQAAHPQHARPARPRARQAAAGAPAAPAGPAEPARGARAGARAGASAPSETERTIGHLIRRHRASHQLRRTVQVLVHQHSGVQGRPGLRQVSPVRVAARQAAPAGRGRRPGAPALRERHGTRWRDAREIDARFRGKHGQASHARTSGVAAGFEPGARVGSRAVAAASLEPGACAGSRRHGERQNGVDGPRPGEGVAGFRQSPSQLCWGVQVLPQSPRLQGWHVLQTLPRVRVAHPSKVWGTGGRDSPL</sequence>
<comment type="caution">
    <text evidence="2">The sequence shown here is derived from an EMBL/GenBank/DDBJ whole genome shotgun (WGS) entry which is preliminary data.</text>
</comment>
<feature type="compositionally biased region" description="Basic and acidic residues" evidence="1">
    <location>
        <begin position="87"/>
        <end position="96"/>
    </location>
</feature>
<dbReference type="EMBL" id="CAUYUJ010003803">
    <property type="protein sequence ID" value="CAK0806900.1"/>
    <property type="molecule type" value="Genomic_DNA"/>
</dbReference>